<protein>
    <submittedName>
        <fullName evidence="1">Uncharacterized protein</fullName>
    </submittedName>
</protein>
<evidence type="ECO:0000313" key="1">
    <source>
        <dbReference type="EMBL" id="CAH2088703.1"/>
    </source>
</evidence>
<gene>
    <name evidence="1" type="ORF">EEDITHA_LOCUS4842</name>
</gene>
<keyword evidence="2" id="KW-1185">Reference proteome</keyword>
<dbReference type="EMBL" id="CAKOGL010000007">
    <property type="protein sequence ID" value="CAH2088703.1"/>
    <property type="molecule type" value="Genomic_DNA"/>
</dbReference>
<dbReference type="AlphaFoldDB" id="A0AAU9TPT1"/>
<evidence type="ECO:0000313" key="2">
    <source>
        <dbReference type="Proteomes" id="UP001153954"/>
    </source>
</evidence>
<name>A0AAU9TPT1_EUPED</name>
<organism evidence="1 2">
    <name type="scientific">Euphydryas editha</name>
    <name type="common">Edith's checkerspot</name>
    <dbReference type="NCBI Taxonomy" id="104508"/>
    <lineage>
        <taxon>Eukaryota</taxon>
        <taxon>Metazoa</taxon>
        <taxon>Ecdysozoa</taxon>
        <taxon>Arthropoda</taxon>
        <taxon>Hexapoda</taxon>
        <taxon>Insecta</taxon>
        <taxon>Pterygota</taxon>
        <taxon>Neoptera</taxon>
        <taxon>Endopterygota</taxon>
        <taxon>Lepidoptera</taxon>
        <taxon>Glossata</taxon>
        <taxon>Ditrysia</taxon>
        <taxon>Papilionoidea</taxon>
        <taxon>Nymphalidae</taxon>
        <taxon>Nymphalinae</taxon>
        <taxon>Euphydryas</taxon>
    </lineage>
</organism>
<dbReference type="Proteomes" id="UP001153954">
    <property type="component" value="Unassembled WGS sequence"/>
</dbReference>
<reference evidence="1" key="1">
    <citation type="submission" date="2022-03" db="EMBL/GenBank/DDBJ databases">
        <authorList>
            <person name="Tunstrom K."/>
        </authorList>
    </citation>
    <scope>NUCLEOTIDE SEQUENCE</scope>
</reference>
<proteinExistence type="predicted"/>
<accession>A0AAU9TPT1</accession>
<comment type="caution">
    <text evidence="1">The sequence shown here is derived from an EMBL/GenBank/DDBJ whole genome shotgun (WGS) entry which is preliminary data.</text>
</comment>
<sequence>MGLLVDIPIAGFGNSNDGNSARRFFQDPKLTSEITRVETLIYRLKIILEVISSGHEIDVAKFEKYAYESCSWYPMTSTMHKILVHGAEIISHALLPIGQLSEEAAEAQNKHFRTYRQGFARKFSRDACNRDVIHRLLLNSDPLLTSIRPLSRKSTNLFSKETIHLLLPPKAAITSTQESSKSVHEDEELNEESSCESEYFFSVASYYLFFF</sequence>